<evidence type="ECO:0000256" key="4">
    <source>
        <dbReference type="ARBA" id="ARBA00022782"/>
    </source>
</evidence>
<dbReference type="Proteomes" id="UP000053097">
    <property type="component" value="Unassembled WGS sequence"/>
</dbReference>
<keyword evidence="16" id="KW-1185">Reference proteome</keyword>
<evidence type="ECO:0000256" key="6">
    <source>
        <dbReference type="ARBA" id="ARBA00022928"/>
    </source>
</evidence>
<dbReference type="OMA" id="CTCTHEY"/>
<evidence type="ECO:0000256" key="11">
    <source>
        <dbReference type="ARBA" id="ARBA00045821"/>
    </source>
</evidence>
<keyword evidence="8" id="KW-0010">Activator</keyword>
<sequence length="842" mass="93702">MESDESVSRFAEKNEASEICKRERRTRDRTDRGKIIVVVSAAETKPPASNKKLKKKIDDDVSLCNVTSSVHSVRMKDSVDEDGKENTGEKRIPSESKLSRGNCETDKIFPQQQQRTRANRSPRRESAAIPTLLCIDDRLVDAAATGVKPKIPRPANAFMLFANEWRRKLAAENPRESNKDISVRLVVQKQSIFWKNMSKDVKEKYFALAREVDKEHKRKYPDYVYNPKEARLRKAMREQTRELSRRSILQSAIANANARTAAIGGTVSASMAGNFLNQHHRFDCSSVPMSSNVDPHQRIEPWFQAVHRPKLVHSPRIGDWYGNMDDGPIERLQAMGAIHQQQRDLDRSIKDQRTQAAECAVSSFASNGYLPAFAVAEREIRRQESTTEYVDFVDGQKWHPYQNSASPHPHARTSHPSPQMSGILHPNVQSTNAHGHAHGLWGQFCHGVLPHMPTMACNAAIRGPRHAVFLRDRTPTRHRGFLEDVSQMVYAPDKMHIGIRASYPPSDHRMPRLLESTVESVVDSTTATARREEKDGIRWERKAVTTAMSLDELVPTSMEGTVSREKERGEARHSSERFEPKRKSVPRLPGFHQAFGSTEIGRFSRSKFFVNMVGESGNGGDVSDGGDGGDRDVSREHSLLKTMESAVARAAAAAAAATATATVATAAAAAAVVATTIDADKTFDADDNREAFAIGDGAPTAPSPISDAYSGQPHSWHSPHVVKEKEKKIKQSVFSVFSIFTCATLLDCSRRSSEGRWIRRNATVAHPIKLPVSLARDNPNVNYVQRVINDCTQRNCVIFGADGFGDDDIRRQHLGNEAVNLKIDQKNSLAVSSVNEFTPLSE</sequence>
<dbReference type="OrthoDB" id="6247875at2759"/>
<dbReference type="InterPro" id="IPR050140">
    <property type="entry name" value="SRY-related_HMG-box_TF-like"/>
</dbReference>
<keyword evidence="12" id="KW-0539">Nucleus</keyword>
<keyword evidence="9" id="KW-0804">Transcription</keyword>
<feature type="region of interest" description="Disordered" evidence="13">
    <location>
        <begin position="558"/>
        <end position="585"/>
    </location>
</feature>
<dbReference type="EMBL" id="KK107119">
    <property type="protein sequence ID" value="EZA58802.1"/>
    <property type="molecule type" value="Genomic_DNA"/>
</dbReference>
<evidence type="ECO:0000256" key="5">
    <source>
        <dbReference type="ARBA" id="ARBA00022860"/>
    </source>
</evidence>
<feature type="domain" description="HMG box" evidence="14">
    <location>
        <begin position="151"/>
        <end position="224"/>
    </location>
</feature>
<evidence type="ECO:0000256" key="12">
    <source>
        <dbReference type="PROSITE-ProRule" id="PRU00267"/>
    </source>
</evidence>
<evidence type="ECO:0000256" key="8">
    <source>
        <dbReference type="ARBA" id="ARBA00023159"/>
    </source>
</evidence>
<reference evidence="15 16" key="1">
    <citation type="journal article" date="2014" name="Curr. Biol.">
        <title>The genome of the clonal raider ant Cerapachys biroi.</title>
        <authorList>
            <person name="Oxley P.R."/>
            <person name="Ji L."/>
            <person name="Fetter-Pruneda I."/>
            <person name="McKenzie S.K."/>
            <person name="Li C."/>
            <person name="Hu H."/>
            <person name="Zhang G."/>
            <person name="Kronauer D.J."/>
        </authorList>
    </citation>
    <scope>NUCLEOTIDE SEQUENCE [LARGE SCALE GENOMIC DNA]</scope>
</reference>
<evidence type="ECO:0000256" key="3">
    <source>
        <dbReference type="ARBA" id="ARBA00019052"/>
    </source>
</evidence>
<evidence type="ECO:0000256" key="9">
    <source>
        <dbReference type="ARBA" id="ARBA00023163"/>
    </source>
</evidence>
<evidence type="ECO:0000256" key="13">
    <source>
        <dbReference type="SAM" id="MobiDB-lite"/>
    </source>
</evidence>
<comment type="similarity">
    <text evidence="2">Belongs to the SRY family.</text>
</comment>
<dbReference type="PANTHER" id="PTHR10270:SF161">
    <property type="entry name" value="SEX-DETERMINING REGION Y PROTEIN"/>
    <property type="match status" value="1"/>
</dbReference>
<dbReference type="Gene3D" id="1.10.30.10">
    <property type="entry name" value="High mobility group box domain"/>
    <property type="match status" value="1"/>
</dbReference>
<dbReference type="InterPro" id="IPR009071">
    <property type="entry name" value="HMG_box_dom"/>
</dbReference>
<dbReference type="PROSITE" id="PS50118">
    <property type="entry name" value="HMG_BOX_2"/>
    <property type="match status" value="1"/>
</dbReference>
<feature type="region of interest" description="Disordered" evidence="13">
    <location>
        <begin position="1"/>
        <end position="31"/>
    </location>
</feature>
<dbReference type="GO" id="GO:0030154">
    <property type="term" value="P:cell differentiation"/>
    <property type="evidence" value="ECO:0007669"/>
    <property type="project" value="UniProtKB-KW"/>
</dbReference>
<keyword evidence="7 12" id="KW-0238">DNA-binding</keyword>
<evidence type="ECO:0000256" key="2">
    <source>
        <dbReference type="ARBA" id="ARBA00005998"/>
    </source>
</evidence>
<evidence type="ECO:0000313" key="16">
    <source>
        <dbReference type="Proteomes" id="UP000053097"/>
    </source>
</evidence>
<organism evidence="15 16">
    <name type="scientific">Ooceraea biroi</name>
    <name type="common">Clonal raider ant</name>
    <name type="synonym">Cerapachys biroi</name>
    <dbReference type="NCBI Taxonomy" id="2015173"/>
    <lineage>
        <taxon>Eukaryota</taxon>
        <taxon>Metazoa</taxon>
        <taxon>Ecdysozoa</taxon>
        <taxon>Arthropoda</taxon>
        <taxon>Hexapoda</taxon>
        <taxon>Insecta</taxon>
        <taxon>Pterygota</taxon>
        <taxon>Neoptera</taxon>
        <taxon>Endopterygota</taxon>
        <taxon>Hymenoptera</taxon>
        <taxon>Apocrita</taxon>
        <taxon>Aculeata</taxon>
        <taxon>Formicoidea</taxon>
        <taxon>Formicidae</taxon>
        <taxon>Dorylinae</taxon>
        <taxon>Ooceraea</taxon>
    </lineage>
</organism>
<comment type="function">
    <text evidence="11">Transcriptional regulator that controls a genetic switch in male development. It is necessary and sufficient for initiating male sex determination by directing the development of supporting cell precursors (pre-Sertoli cells) as Sertoli rather than granulosa cells. Involved in different aspects of gene regulation including promoter activation or repression. Binds to the DNA consensus sequence 5'-[AT]AACAA[AT]-3'. SRY HMG box recognizes DNA by partial intercalation in the minor groove and promotes DNA bending. Also involved in pre-mRNA splicing. In male adult brain involved in the maintenance of motor functions of dopaminergic neurons.</text>
</comment>
<dbReference type="GO" id="GO:0001228">
    <property type="term" value="F:DNA-binding transcription activator activity, RNA polymerase II-specific"/>
    <property type="evidence" value="ECO:0007669"/>
    <property type="project" value="TreeGrafter"/>
</dbReference>
<evidence type="ECO:0000256" key="10">
    <source>
        <dbReference type="ARBA" id="ARBA00032498"/>
    </source>
</evidence>
<feature type="compositionally biased region" description="Basic and acidic residues" evidence="13">
    <location>
        <begin position="84"/>
        <end position="107"/>
    </location>
</feature>
<keyword evidence="5" id="KW-0112">Calmodulin-binding</keyword>
<protein>
    <recommendedName>
        <fullName evidence="3">Sex-determining region Y protein</fullName>
    </recommendedName>
    <alternativeName>
        <fullName evidence="10">Testis-determining factor</fullName>
    </alternativeName>
</protein>
<feature type="compositionally biased region" description="Basic and acidic residues" evidence="13">
    <location>
        <begin position="562"/>
        <end position="582"/>
    </location>
</feature>
<dbReference type="GO" id="GO:0005516">
    <property type="term" value="F:calmodulin binding"/>
    <property type="evidence" value="ECO:0007669"/>
    <property type="project" value="UniProtKB-KW"/>
</dbReference>
<evidence type="ECO:0000256" key="1">
    <source>
        <dbReference type="ARBA" id="ARBA00004324"/>
    </source>
</evidence>
<evidence type="ECO:0000256" key="7">
    <source>
        <dbReference type="ARBA" id="ARBA00023125"/>
    </source>
</evidence>
<evidence type="ECO:0000313" key="15">
    <source>
        <dbReference type="EMBL" id="EZA58802.1"/>
    </source>
</evidence>
<name>A0A026WS00_OOCBI</name>
<keyword evidence="6" id="KW-0726">Sexual differentiation</keyword>
<dbReference type="AlphaFoldDB" id="A0A026WS00"/>
<accession>A0A026WS00</accession>
<feature type="DNA-binding region" description="HMG box" evidence="12">
    <location>
        <begin position="151"/>
        <end position="224"/>
    </location>
</feature>
<dbReference type="PANTHER" id="PTHR10270">
    <property type="entry name" value="SOX TRANSCRIPTION FACTOR"/>
    <property type="match status" value="1"/>
</dbReference>
<gene>
    <name evidence="15" type="ORF">X777_14971</name>
</gene>
<dbReference type="SMART" id="SM00398">
    <property type="entry name" value="HMG"/>
    <property type="match status" value="1"/>
</dbReference>
<dbReference type="Pfam" id="PF00505">
    <property type="entry name" value="HMG_box"/>
    <property type="match status" value="1"/>
</dbReference>
<feature type="region of interest" description="Disordered" evidence="13">
    <location>
        <begin position="692"/>
        <end position="717"/>
    </location>
</feature>
<proteinExistence type="inferred from homology"/>
<dbReference type="CDD" id="cd01389">
    <property type="entry name" value="HMG-box_ROX1-like"/>
    <property type="match status" value="1"/>
</dbReference>
<feature type="region of interest" description="Disordered" evidence="13">
    <location>
        <begin position="74"/>
        <end position="124"/>
    </location>
</feature>
<dbReference type="GO" id="GO:0016607">
    <property type="term" value="C:nuclear speck"/>
    <property type="evidence" value="ECO:0007669"/>
    <property type="project" value="UniProtKB-SubCell"/>
</dbReference>
<dbReference type="GO" id="GO:0000978">
    <property type="term" value="F:RNA polymerase II cis-regulatory region sequence-specific DNA binding"/>
    <property type="evidence" value="ECO:0007669"/>
    <property type="project" value="TreeGrafter"/>
</dbReference>
<dbReference type="SUPFAM" id="SSF47095">
    <property type="entry name" value="HMG-box"/>
    <property type="match status" value="1"/>
</dbReference>
<dbReference type="InterPro" id="IPR036910">
    <property type="entry name" value="HMG_box_dom_sf"/>
</dbReference>
<keyword evidence="4" id="KW-0221">Differentiation</keyword>
<evidence type="ECO:0000259" key="14">
    <source>
        <dbReference type="PROSITE" id="PS50118"/>
    </source>
</evidence>
<dbReference type="GO" id="GO:0007548">
    <property type="term" value="P:sex differentiation"/>
    <property type="evidence" value="ECO:0007669"/>
    <property type="project" value="UniProtKB-KW"/>
</dbReference>
<comment type="subcellular location">
    <subcellularLocation>
        <location evidence="1">Nucleus speckle</location>
    </subcellularLocation>
</comment>